<evidence type="ECO:0000256" key="3">
    <source>
        <dbReference type="ARBA" id="ARBA00022448"/>
    </source>
</evidence>
<evidence type="ECO:0000313" key="14">
    <source>
        <dbReference type="EMBL" id="KIQ01594.1"/>
    </source>
</evidence>
<dbReference type="AlphaFoldDB" id="A0A0D0J794"/>
<dbReference type="Gene3D" id="2.170.130.10">
    <property type="entry name" value="TonB-dependent receptor, plug domain"/>
    <property type="match status" value="1"/>
</dbReference>
<evidence type="ECO:0000256" key="9">
    <source>
        <dbReference type="PROSITE-ProRule" id="PRU01360"/>
    </source>
</evidence>
<keyword evidence="5 9" id="KW-0812">Transmembrane</keyword>
<evidence type="ECO:0000256" key="11">
    <source>
        <dbReference type="SAM" id="SignalP"/>
    </source>
</evidence>
<evidence type="ECO:0000313" key="15">
    <source>
        <dbReference type="Proteomes" id="UP000032068"/>
    </source>
</evidence>
<evidence type="ECO:0000256" key="5">
    <source>
        <dbReference type="ARBA" id="ARBA00022692"/>
    </source>
</evidence>
<dbReference type="InterPro" id="IPR037066">
    <property type="entry name" value="Plug_dom_sf"/>
</dbReference>
<dbReference type="GO" id="GO:0044718">
    <property type="term" value="P:siderophore transmembrane transport"/>
    <property type="evidence" value="ECO:0007669"/>
    <property type="project" value="TreeGrafter"/>
</dbReference>
<evidence type="ECO:0000256" key="4">
    <source>
        <dbReference type="ARBA" id="ARBA00022452"/>
    </source>
</evidence>
<keyword evidence="3 9" id="KW-0813">Transport</keyword>
<dbReference type="Gene3D" id="2.40.170.20">
    <property type="entry name" value="TonB-dependent receptor, beta-barrel domain"/>
    <property type="match status" value="1"/>
</dbReference>
<dbReference type="Pfam" id="PF07715">
    <property type="entry name" value="Plug"/>
    <property type="match status" value="1"/>
</dbReference>
<name>A0A0D0J794_9PSED</name>
<dbReference type="InterPro" id="IPR000531">
    <property type="entry name" value="Beta-barrel_TonB"/>
</dbReference>
<dbReference type="PROSITE" id="PS52016">
    <property type="entry name" value="TONB_DEPENDENT_REC_3"/>
    <property type="match status" value="1"/>
</dbReference>
<keyword evidence="4 9" id="KW-1134">Transmembrane beta strand</keyword>
<reference evidence="14 15" key="1">
    <citation type="submission" date="2014-12" db="EMBL/GenBank/DDBJ databases">
        <title>16Stimator: statistical estimation of ribosomal gene copy numbers from draft genome assemblies.</title>
        <authorList>
            <person name="Perisin M.A."/>
            <person name="Vetter M."/>
            <person name="Gilbert J.A."/>
            <person name="Bergelson J."/>
        </authorList>
    </citation>
    <scope>NUCLEOTIDE SEQUENCE [LARGE SCALE GENOMIC DNA]</scope>
    <source>
        <strain evidence="14 15">MEJ086</strain>
    </source>
</reference>
<dbReference type="GO" id="GO:0009279">
    <property type="term" value="C:cell outer membrane"/>
    <property type="evidence" value="ECO:0007669"/>
    <property type="project" value="UniProtKB-SubCell"/>
</dbReference>
<dbReference type="EMBL" id="JXQW01000021">
    <property type="protein sequence ID" value="KIQ01594.1"/>
    <property type="molecule type" value="Genomic_DNA"/>
</dbReference>
<accession>A0A0D0J794</accession>
<sequence>MHRCPYRLSLLGAMVAGSFMGQVQAQSAASSLELAPSSVTAVASERAETVEAEQIQRLQANDLQDVFESNPQVTVGGGAGIAQKLYLRGFEDTQLNITIDGASQAGQTFHHTGRIGIEPELLKRVEVQAGTGDATAGPGALGGAIRFVTKDPDDLLREGESFGALVKGGYFSNAEGYKSSTSLYGRFNESWSALAVASYQDQNDYEDGNNDDVLGTGARQKLGFTKLVGKLSESQTLRLSYEQRTDDGERSQRPQWIPSGFNRLYPMRSERETWTLNYAFKPLDNDLVDVELTAFHNEVELQQDGRFGLYFGGTRSSGFDLRNTSHLGRHTLTYGVDYRDDRGTLGPEGNREETSEDGSILGLYVQDSLQLTERLQIGAGLRYDRYKLDDRDDQRFREDGVSPNLSARYALTPELTLLAGHTRALRGPQVRDAFKMDSSRNDPNTKAERARTSEVGFEYRLASWELSGKLYETRIEDAVADPIGAPNVYGNIGDLKSEGVLLQTAYHWQRVSAGLSYHHNNARLDGRRLNVYEHNGQGTSLGDTWTTFADYRATDDLTVGWQGRFVESVDSVHTGQGTVSKPGYGVHDLYAEWLPLAADRLTLTLTLKNLFDKQYLDHASNEDFTHIPGFEGVRGSYEPGRELRLGVALRI</sequence>
<keyword evidence="7 9" id="KW-0472">Membrane</keyword>
<comment type="similarity">
    <text evidence="2 9 10">Belongs to the TonB-dependent receptor family.</text>
</comment>
<evidence type="ECO:0000256" key="2">
    <source>
        <dbReference type="ARBA" id="ARBA00009810"/>
    </source>
</evidence>
<comment type="subcellular location">
    <subcellularLocation>
        <location evidence="1 9">Cell outer membrane</location>
        <topology evidence="1 9">Multi-pass membrane protein</topology>
    </subcellularLocation>
</comment>
<dbReference type="SUPFAM" id="SSF56935">
    <property type="entry name" value="Porins"/>
    <property type="match status" value="1"/>
</dbReference>
<dbReference type="PANTHER" id="PTHR30069">
    <property type="entry name" value="TONB-DEPENDENT OUTER MEMBRANE RECEPTOR"/>
    <property type="match status" value="1"/>
</dbReference>
<comment type="caution">
    <text evidence="14">The sequence shown here is derived from an EMBL/GenBank/DDBJ whole genome shotgun (WGS) entry which is preliminary data.</text>
</comment>
<keyword evidence="6 10" id="KW-0798">TonB box</keyword>
<dbReference type="Pfam" id="PF00593">
    <property type="entry name" value="TonB_dep_Rec_b-barrel"/>
    <property type="match status" value="1"/>
</dbReference>
<keyword evidence="8 9" id="KW-0998">Cell outer membrane</keyword>
<dbReference type="Proteomes" id="UP000032068">
    <property type="component" value="Unassembled WGS sequence"/>
</dbReference>
<dbReference type="InterPro" id="IPR039426">
    <property type="entry name" value="TonB-dep_rcpt-like"/>
</dbReference>
<feature type="domain" description="TonB-dependent receptor plug" evidence="13">
    <location>
        <begin position="47"/>
        <end position="144"/>
    </location>
</feature>
<evidence type="ECO:0000256" key="1">
    <source>
        <dbReference type="ARBA" id="ARBA00004571"/>
    </source>
</evidence>
<dbReference type="RefSeq" id="WP_042553272.1">
    <property type="nucleotide sequence ID" value="NZ_JXQW01000021.1"/>
</dbReference>
<protein>
    <submittedName>
        <fullName evidence="14">TonB-dependent receptor</fullName>
    </submittedName>
</protein>
<keyword evidence="14" id="KW-0675">Receptor</keyword>
<evidence type="ECO:0000256" key="7">
    <source>
        <dbReference type="ARBA" id="ARBA00023136"/>
    </source>
</evidence>
<dbReference type="GO" id="GO:0015344">
    <property type="term" value="F:siderophore uptake transmembrane transporter activity"/>
    <property type="evidence" value="ECO:0007669"/>
    <property type="project" value="TreeGrafter"/>
</dbReference>
<dbReference type="OrthoDB" id="9760494at2"/>
<feature type="chain" id="PRO_5002213137" evidence="11">
    <location>
        <begin position="26"/>
        <end position="651"/>
    </location>
</feature>
<evidence type="ECO:0000256" key="6">
    <source>
        <dbReference type="ARBA" id="ARBA00023077"/>
    </source>
</evidence>
<evidence type="ECO:0000256" key="10">
    <source>
        <dbReference type="RuleBase" id="RU003357"/>
    </source>
</evidence>
<evidence type="ECO:0000256" key="8">
    <source>
        <dbReference type="ARBA" id="ARBA00023237"/>
    </source>
</evidence>
<dbReference type="InterPro" id="IPR036942">
    <property type="entry name" value="Beta-barrel_TonB_sf"/>
</dbReference>
<evidence type="ECO:0000259" key="13">
    <source>
        <dbReference type="Pfam" id="PF07715"/>
    </source>
</evidence>
<gene>
    <name evidence="14" type="ORF">RU08_08045</name>
</gene>
<evidence type="ECO:0000259" key="12">
    <source>
        <dbReference type="Pfam" id="PF00593"/>
    </source>
</evidence>
<dbReference type="PANTHER" id="PTHR30069:SF41">
    <property type="entry name" value="HEME_HEMOPEXIN UTILIZATION PROTEIN C"/>
    <property type="match status" value="1"/>
</dbReference>
<dbReference type="CDD" id="cd01347">
    <property type="entry name" value="ligand_gated_channel"/>
    <property type="match status" value="1"/>
</dbReference>
<feature type="domain" description="TonB-dependent receptor-like beta-barrel" evidence="12">
    <location>
        <begin position="237"/>
        <end position="610"/>
    </location>
</feature>
<keyword evidence="11" id="KW-0732">Signal</keyword>
<feature type="signal peptide" evidence="11">
    <location>
        <begin position="1"/>
        <end position="25"/>
    </location>
</feature>
<dbReference type="InterPro" id="IPR012910">
    <property type="entry name" value="Plug_dom"/>
</dbReference>
<proteinExistence type="inferred from homology"/>
<organism evidence="14 15">
    <name type="scientific">Pseudomonas fulva</name>
    <dbReference type="NCBI Taxonomy" id="47880"/>
    <lineage>
        <taxon>Bacteria</taxon>
        <taxon>Pseudomonadati</taxon>
        <taxon>Pseudomonadota</taxon>
        <taxon>Gammaproteobacteria</taxon>
        <taxon>Pseudomonadales</taxon>
        <taxon>Pseudomonadaceae</taxon>
        <taxon>Pseudomonas</taxon>
    </lineage>
</organism>